<dbReference type="InterPro" id="IPR028098">
    <property type="entry name" value="Glyco_trans_4-like_N"/>
</dbReference>
<evidence type="ECO:0000259" key="1">
    <source>
        <dbReference type="Pfam" id="PF00534"/>
    </source>
</evidence>
<evidence type="ECO:0000259" key="2">
    <source>
        <dbReference type="Pfam" id="PF13439"/>
    </source>
</evidence>
<evidence type="ECO:0000313" key="4">
    <source>
        <dbReference type="Proteomes" id="UP000034001"/>
    </source>
</evidence>
<dbReference type="Proteomes" id="UP000034001">
    <property type="component" value="Unassembled WGS sequence"/>
</dbReference>
<evidence type="ECO:0008006" key="5">
    <source>
        <dbReference type="Google" id="ProtNLM"/>
    </source>
</evidence>
<dbReference type="GO" id="GO:0016757">
    <property type="term" value="F:glycosyltransferase activity"/>
    <property type="evidence" value="ECO:0007669"/>
    <property type="project" value="InterPro"/>
</dbReference>
<feature type="domain" description="Glycosyl transferase family 1" evidence="1">
    <location>
        <begin position="216"/>
        <end position="376"/>
    </location>
</feature>
<dbReference type="SUPFAM" id="SSF53756">
    <property type="entry name" value="UDP-Glycosyltransferase/glycogen phosphorylase"/>
    <property type="match status" value="1"/>
</dbReference>
<accession>A0A0F8I5Z3</accession>
<dbReference type="CDD" id="cd03801">
    <property type="entry name" value="GT4_PimA-like"/>
    <property type="match status" value="1"/>
</dbReference>
<protein>
    <recommendedName>
        <fullName evidence="5">Glycosyltransferase family 4 protein</fullName>
    </recommendedName>
</protein>
<gene>
    <name evidence="3" type="ORF">DU63_17140</name>
</gene>
<proteinExistence type="predicted"/>
<name>A0A0F8I5Z3_METMZ</name>
<comment type="caution">
    <text evidence="3">The sequence shown here is derived from an EMBL/GenBank/DDBJ whole genome shotgun (WGS) entry which is preliminary data.</text>
</comment>
<feature type="domain" description="Glycosyltransferase subfamily 4-like N-terminal" evidence="2">
    <location>
        <begin position="14"/>
        <end position="203"/>
    </location>
</feature>
<dbReference type="PANTHER" id="PTHR45947">
    <property type="entry name" value="SULFOQUINOVOSYL TRANSFERASE SQD2"/>
    <property type="match status" value="1"/>
</dbReference>
<reference evidence="3 4" key="1">
    <citation type="journal article" date="2015" name="ISME J.">
        <title>Genomic and phenotypic differentiation among Methanosarcina mazei populations from Columbia River sediment.</title>
        <authorList>
            <person name="Youngblut N.D."/>
            <person name="Wirth J.S."/>
            <person name="Henriksen J.R."/>
            <person name="Smith M."/>
            <person name="Simon H."/>
            <person name="Metcalf W.W."/>
            <person name="Whitaker R.J."/>
        </authorList>
    </citation>
    <scope>NUCLEOTIDE SEQUENCE [LARGE SCALE GENOMIC DNA]</scope>
    <source>
        <strain evidence="3 4">3.H.A.2.1</strain>
    </source>
</reference>
<dbReference type="InterPro" id="IPR001296">
    <property type="entry name" value="Glyco_trans_1"/>
</dbReference>
<dbReference type="AlphaFoldDB" id="A0A0F8I5Z3"/>
<dbReference type="PANTHER" id="PTHR45947:SF3">
    <property type="entry name" value="SULFOQUINOVOSYL TRANSFERASE SQD2"/>
    <property type="match status" value="1"/>
</dbReference>
<dbReference type="Pfam" id="PF00534">
    <property type="entry name" value="Glycos_transf_1"/>
    <property type="match status" value="1"/>
</dbReference>
<sequence length="407" mass="46947">MKILYVINRFYPAIGGAETHVYLLSKYLAKNGHEVTVYTTNSLSSKDITNLSLVPPFIKPGESKKKCFDETIDGFSIKRFDLKYRYWSFNWIPNMFRELKNNTNDFDIVHAHGYHISTSLIACYYAKKCGKPFILTGHDLIIPDNLSPDAKIFKKTYDAIFGKYLLKNARRLIALTSDHIQQYNERGGDTNKIRIIPNGIELTKYNNVEIPSEFLRNFGIFEEDIILLFVGRIEKYKGIQDVIEIMPSLLKKYPSIKFVVVGKEYGFLGELENLSRRLNLGDKVIFTGNVSEEFLVKLYKRANFFILPSKMEGFGIVFLEAMASSTLCIAYPIPAVRKLIQNKKNGILVNDQKELLNNILYYLENFKEKAELERNAMEYVKNYDINNIITSIEGVYSEGINENMLDR</sequence>
<dbReference type="RefSeq" id="WP_048048585.1">
    <property type="nucleotide sequence ID" value="NZ_JJPO01000045.1"/>
</dbReference>
<evidence type="ECO:0000313" key="3">
    <source>
        <dbReference type="EMBL" id="KKG74809.1"/>
    </source>
</evidence>
<dbReference type="Pfam" id="PF13439">
    <property type="entry name" value="Glyco_transf_4"/>
    <property type="match status" value="1"/>
</dbReference>
<dbReference type="PATRIC" id="fig|2209.43.peg.3721"/>
<dbReference type="InterPro" id="IPR050194">
    <property type="entry name" value="Glycosyltransferase_grp1"/>
</dbReference>
<organism evidence="3 4">
    <name type="scientific">Methanosarcina mazei</name>
    <name type="common">Methanosarcina frisia</name>
    <dbReference type="NCBI Taxonomy" id="2209"/>
    <lineage>
        <taxon>Archaea</taxon>
        <taxon>Methanobacteriati</taxon>
        <taxon>Methanobacteriota</taxon>
        <taxon>Stenosarchaea group</taxon>
        <taxon>Methanomicrobia</taxon>
        <taxon>Methanosarcinales</taxon>
        <taxon>Methanosarcinaceae</taxon>
        <taxon>Methanosarcina</taxon>
    </lineage>
</organism>
<dbReference type="EMBL" id="JJPO01000045">
    <property type="protein sequence ID" value="KKG74809.1"/>
    <property type="molecule type" value="Genomic_DNA"/>
</dbReference>
<dbReference type="Gene3D" id="3.40.50.2000">
    <property type="entry name" value="Glycogen Phosphorylase B"/>
    <property type="match status" value="2"/>
</dbReference>